<name>A0ABS2PKL6_9STRE</name>
<feature type="domain" description="Glycosyltransferase 2-like" evidence="3">
    <location>
        <begin position="9"/>
        <end position="172"/>
    </location>
</feature>
<dbReference type="InterPro" id="IPR001173">
    <property type="entry name" value="Glyco_trans_2-like"/>
</dbReference>
<evidence type="ECO:0000256" key="1">
    <source>
        <dbReference type="ARBA" id="ARBA00022676"/>
    </source>
</evidence>
<evidence type="ECO:0000256" key="2">
    <source>
        <dbReference type="ARBA" id="ARBA00022679"/>
    </source>
</evidence>
<organism evidence="4 5">
    <name type="scientific">Streptococcus saliviloxodontae</name>
    <dbReference type="NCBI Taxonomy" id="1349416"/>
    <lineage>
        <taxon>Bacteria</taxon>
        <taxon>Bacillati</taxon>
        <taxon>Bacillota</taxon>
        <taxon>Bacilli</taxon>
        <taxon>Lactobacillales</taxon>
        <taxon>Streptococcaceae</taxon>
        <taxon>Streptococcus</taxon>
    </lineage>
</organism>
<keyword evidence="1" id="KW-0328">Glycosyltransferase</keyword>
<gene>
    <name evidence="4" type="ORF">JOC31_000793</name>
</gene>
<dbReference type="RefSeq" id="WP_205016877.1">
    <property type="nucleotide sequence ID" value="NZ_JAFBEI010000013.1"/>
</dbReference>
<keyword evidence="5" id="KW-1185">Reference proteome</keyword>
<accession>A0ABS2PKL6</accession>
<protein>
    <submittedName>
        <fullName evidence="4">Glycosyltransferase involved in cell wall biosynthesis</fullName>
    </submittedName>
</protein>
<dbReference type="PANTHER" id="PTHR22916:SF51">
    <property type="entry name" value="GLYCOSYLTRANSFERASE EPSH-RELATED"/>
    <property type="match status" value="1"/>
</dbReference>
<evidence type="ECO:0000259" key="3">
    <source>
        <dbReference type="Pfam" id="PF00535"/>
    </source>
</evidence>
<sequence length="309" mass="36146">MEMNEELISIVVPVYNVSDYLKRCVESLMQQTYTNIEIILVNDGSTDASGEMCDELAASDSRITVVHQENGGLSAARNSGLRVAQGDYLMYVDSDDYIALDSCESFLPYCDGQNDIILADCQKIDGDAVSYIEHTHATPGKVYHSRDFVIEAIKSNEWYAPACFNLYRRQFLIDNHLFFKQGILFEDVQMLPRLYLAANKVVYLKKVFYHYIIRENSIMTSVQLDRNQKHSLQVYKDWFDILETVDDKDYRRYLDGVWVKYYLSNCRSWKIKGWQIESMPFTFALKRALNVKERTKVLLFQFFPSWYIR</sequence>
<reference evidence="4 5" key="1">
    <citation type="submission" date="2021-01" db="EMBL/GenBank/DDBJ databases">
        <title>Genomic Encyclopedia of Type Strains, Phase IV (KMG-IV): sequencing the most valuable type-strain genomes for metagenomic binning, comparative biology and taxonomic classification.</title>
        <authorList>
            <person name="Goeker M."/>
        </authorList>
    </citation>
    <scope>NUCLEOTIDE SEQUENCE [LARGE SCALE GENOMIC DNA]</scope>
    <source>
        <strain evidence="4 5">DSM 27513</strain>
    </source>
</reference>
<dbReference type="InterPro" id="IPR029044">
    <property type="entry name" value="Nucleotide-diphossugar_trans"/>
</dbReference>
<proteinExistence type="predicted"/>
<comment type="caution">
    <text evidence="4">The sequence shown here is derived from an EMBL/GenBank/DDBJ whole genome shotgun (WGS) entry which is preliminary data.</text>
</comment>
<dbReference type="Gene3D" id="3.90.550.10">
    <property type="entry name" value="Spore Coat Polysaccharide Biosynthesis Protein SpsA, Chain A"/>
    <property type="match status" value="1"/>
</dbReference>
<dbReference type="Pfam" id="PF00535">
    <property type="entry name" value="Glycos_transf_2"/>
    <property type="match status" value="1"/>
</dbReference>
<dbReference type="PANTHER" id="PTHR22916">
    <property type="entry name" value="GLYCOSYLTRANSFERASE"/>
    <property type="match status" value="1"/>
</dbReference>
<evidence type="ECO:0000313" key="4">
    <source>
        <dbReference type="EMBL" id="MBM7635974.1"/>
    </source>
</evidence>
<dbReference type="EMBL" id="JAFBEI010000013">
    <property type="protein sequence ID" value="MBM7635974.1"/>
    <property type="molecule type" value="Genomic_DNA"/>
</dbReference>
<keyword evidence="2" id="KW-0808">Transferase</keyword>
<dbReference type="CDD" id="cd00761">
    <property type="entry name" value="Glyco_tranf_GTA_type"/>
    <property type="match status" value="1"/>
</dbReference>
<dbReference type="SUPFAM" id="SSF53448">
    <property type="entry name" value="Nucleotide-diphospho-sugar transferases"/>
    <property type="match status" value="1"/>
</dbReference>
<evidence type="ECO:0000313" key="5">
    <source>
        <dbReference type="Proteomes" id="UP000809081"/>
    </source>
</evidence>
<dbReference type="Proteomes" id="UP000809081">
    <property type="component" value="Unassembled WGS sequence"/>
</dbReference>